<gene>
    <name evidence="1" type="ORF">METZ01_LOCUS366972</name>
</gene>
<evidence type="ECO:0000313" key="1">
    <source>
        <dbReference type="EMBL" id="SVD14118.1"/>
    </source>
</evidence>
<sequence length="273" mass="30893">MTLSQGQLNFFDTFGYLLIRQLFSPEETEKIIEGFERSIQNWCGGKDPGRATRIMFPGPIEHHPDMSAILDHPSILGLIGGVLGEDFYYCGGDGNYYVGDTGWHSDGWWGDLLAAKIAFYLDPLTQDTGALRFIPSTHRPDHFVRKEKIDVGNSLELFGIPSTEFPGNLALETNPGDIVIFNHDLYHASFGGGDRRRMFTMNCTINPKTPEKHEQVWQYMRVHTPGSNNYVTGAGMYYPPMIDTADENRMTHLRQPIEIHDQLFPHLARDVVS</sequence>
<dbReference type="GO" id="GO:0046872">
    <property type="term" value="F:metal ion binding"/>
    <property type="evidence" value="ECO:0007669"/>
    <property type="project" value="UniProtKB-ARBA"/>
</dbReference>
<dbReference type="InterPro" id="IPR008775">
    <property type="entry name" value="Phytyl_CoA_dOase-like"/>
</dbReference>
<dbReference type="PANTHER" id="PTHR20883:SF48">
    <property type="entry name" value="ECTOINE DIOXYGENASE"/>
    <property type="match status" value="1"/>
</dbReference>
<accession>A0A382SY76</accession>
<dbReference type="EMBL" id="UINC01132050">
    <property type="protein sequence ID" value="SVD14118.1"/>
    <property type="molecule type" value="Genomic_DNA"/>
</dbReference>
<feature type="non-terminal residue" evidence="1">
    <location>
        <position position="273"/>
    </location>
</feature>
<dbReference type="Pfam" id="PF05721">
    <property type="entry name" value="PhyH"/>
    <property type="match status" value="1"/>
</dbReference>
<dbReference type="AlphaFoldDB" id="A0A382SY76"/>
<dbReference type="SUPFAM" id="SSF51197">
    <property type="entry name" value="Clavaminate synthase-like"/>
    <property type="match status" value="1"/>
</dbReference>
<dbReference type="GO" id="GO:0016491">
    <property type="term" value="F:oxidoreductase activity"/>
    <property type="evidence" value="ECO:0007669"/>
    <property type="project" value="UniProtKB-ARBA"/>
</dbReference>
<protein>
    <recommendedName>
        <fullName evidence="2">Phytanoyl-CoA dioxygenase family protein</fullName>
    </recommendedName>
</protein>
<dbReference type="Gene3D" id="2.60.120.620">
    <property type="entry name" value="q2cbj1_9rhob like domain"/>
    <property type="match status" value="1"/>
</dbReference>
<name>A0A382SY76_9ZZZZ</name>
<proteinExistence type="predicted"/>
<reference evidence="1" key="1">
    <citation type="submission" date="2018-05" db="EMBL/GenBank/DDBJ databases">
        <authorList>
            <person name="Lanie J.A."/>
            <person name="Ng W.-L."/>
            <person name="Kazmierczak K.M."/>
            <person name="Andrzejewski T.M."/>
            <person name="Davidsen T.M."/>
            <person name="Wayne K.J."/>
            <person name="Tettelin H."/>
            <person name="Glass J.I."/>
            <person name="Rusch D."/>
            <person name="Podicherti R."/>
            <person name="Tsui H.-C.T."/>
            <person name="Winkler M.E."/>
        </authorList>
    </citation>
    <scope>NUCLEOTIDE SEQUENCE</scope>
</reference>
<organism evidence="1">
    <name type="scientific">marine metagenome</name>
    <dbReference type="NCBI Taxonomy" id="408172"/>
    <lineage>
        <taxon>unclassified sequences</taxon>
        <taxon>metagenomes</taxon>
        <taxon>ecological metagenomes</taxon>
    </lineage>
</organism>
<evidence type="ECO:0008006" key="2">
    <source>
        <dbReference type="Google" id="ProtNLM"/>
    </source>
</evidence>
<dbReference type="PANTHER" id="PTHR20883">
    <property type="entry name" value="PHYTANOYL-COA DIOXYGENASE DOMAIN CONTAINING 1"/>
    <property type="match status" value="1"/>
</dbReference>